<evidence type="ECO:0000256" key="1">
    <source>
        <dbReference type="SAM" id="Phobius"/>
    </source>
</evidence>
<dbReference type="RefSeq" id="WP_173082071.1">
    <property type="nucleotide sequence ID" value="NZ_BLTE01000003.1"/>
</dbReference>
<accession>A0A6V8LQJ8</accession>
<feature type="transmembrane region" description="Helical" evidence="1">
    <location>
        <begin position="103"/>
        <end position="126"/>
    </location>
</feature>
<feature type="transmembrane region" description="Helical" evidence="1">
    <location>
        <begin position="138"/>
        <end position="162"/>
    </location>
</feature>
<dbReference type="PROSITE" id="PS51108">
    <property type="entry name" value="PTS_EIID"/>
    <property type="match status" value="1"/>
</dbReference>
<keyword evidence="1" id="KW-0812">Transmembrane</keyword>
<organism evidence="2 3">
    <name type="scientific">Fundidesulfovibrio magnetotacticus</name>
    <dbReference type="NCBI Taxonomy" id="2730080"/>
    <lineage>
        <taxon>Bacteria</taxon>
        <taxon>Pseudomonadati</taxon>
        <taxon>Thermodesulfobacteriota</taxon>
        <taxon>Desulfovibrionia</taxon>
        <taxon>Desulfovibrionales</taxon>
        <taxon>Desulfovibrionaceae</taxon>
        <taxon>Fundidesulfovibrio</taxon>
    </lineage>
</organism>
<dbReference type="InterPro" id="IPR004704">
    <property type="entry name" value="PTS_IID_man"/>
</dbReference>
<dbReference type="GO" id="GO:0009401">
    <property type="term" value="P:phosphoenolpyruvate-dependent sugar phosphotransferase system"/>
    <property type="evidence" value="ECO:0007669"/>
    <property type="project" value="InterPro"/>
</dbReference>
<reference evidence="2 3" key="2">
    <citation type="submission" date="2020-05" db="EMBL/GenBank/DDBJ databases">
        <title>Draft genome sequence of Desulfovibrio sp. strainFSS-1.</title>
        <authorList>
            <person name="Shimoshige H."/>
            <person name="Kobayashi H."/>
            <person name="Maekawa T."/>
        </authorList>
    </citation>
    <scope>NUCLEOTIDE SEQUENCE [LARGE SCALE GENOMIC DNA]</scope>
    <source>
        <strain evidence="2 3">SIID29052-01</strain>
    </source>
</reference>
<sequence length="249" mass="27582">MNTPGALTTRTLIRTYLRCYLVGASFNTRGLQTVGLALAMEPGLEILYPDPQARRHVWRRYLKIYNTHPFWTPFLVGVFLALEARIARRQFPDTMLDQVKSTVVYTLSAVGDSFFGGSLAVCWSLATACLLAAGQPWAAFLLGGALFAALNLFKLGTFILGYRHGFAALTRIRNWDLINWGRRIKVLNGALLVVLWALVWPRGMGPAAWALGVASVLALAFAAGRSRIPRELLVALAIVACLFFFWIHV</sequence>
<dbReference type="EMBL" id="BLTE01000003">
    <property type="protein sequence ID" value="GFK93250.1"/>
    <property type="molecule type" value="Genomic_DNA"/>
</dbReference>
<gene>
    <name evidence="2" type="primary">manZ</name>
    <name evidence="2" type="ORF">NNJEOMEG_01081</name>
</gene>
<keyword evidence="3" id="KW-1185">Reference proteome</keyword>
<name>A0A6V8LQJ8_9BACT</name>
<protein>
    <submittedName>
        <fullName evidence="2">PTS system mannose-specific EIID component</fullName>
    </submittedName>
</protein>
<dbReference type="GO" id="GO:0016020">
    <property type="term" value="C:membrane"/>
    <property type="evidence" value="ECO:0007669"/>
    <property type="project" value="InterPro"/>
</dbReference>
<reference evidence="2 3" key="1">
    <citation type="submission" date="2020-04" db="EMBL/GenBank/DDBJ databases">
        <authorList>
            <consortium name="Desulfovibrio sp. FSS-1 genome sequencing consortium"/>
            <person name="Shimoshige H."/>
            <person name="Kobayashi H."/>
            <person name="Maekawa T."/>
        </authorList>
    </citation>
    <scope>NUCLEOTIDE SEQUENCE [LARGE SCALE GENOMIC DNA]</scope>
    <source>
        <strain evidence="2 3">SIID29052-01</strain>
    </source>
</reference>
<dbReference type="AlphaFoldDB" id="A0A6V8LQJ8"/>
<feature type="transmembrane region" description="Helical" evidence="1">
    <location>
        <begin position="231"/>
        <end position="248"/>
    </location>
</feature>
<dbReference type="Pfam" id="PF03613">
    <property type="entry name" value="EIID-AGA"/>
    <property type="match status" value="1"/>
</dbReference>
<evidence type="ECO:0000313" key="3">
    <source>
        <dbReference type="Proteomes" id="UP000494245"/>
    </source>
</evidence>
<proteinExistence type="predicted"/>
<evidence type="ECO:0000313" key="2">
    <source>
        <dbReference type="EMBL" id="GFK93250.1"/>
    </source>
</evidence>
<keyword evidence="1" id="KW-1133">Transmembrane helix</keyword>
<dbReference type="Proteomes" id="UP000494245">
    <property type="component" value="Unassembled WGS sequence"/>
</dbReference>
<keyword evidence="1" id="KW-0472">Membrane</keyword>
<feature type="transmembrane region" description="Helical" evidence="1">
    <location>
        <begin position="183"/>
        <end position="201"/>
    </location>
</feature>
<comment type="caution">
    <text evidence="2">The sequence shown here is derived from an EMBL/GenBank/DDBJ whole genome shotgun (WGS) entry which is preliminary data.</text>
</comment>
<feature type="transmembrane region" description="Helical" evidence="1">
    <location>
        <begin position="64"/>
        <end position="82"/>
    </location>
</feature>
<feature type="transmembrane region" description="Helical" evidence="1">
    <location>
        <begin position="207"/>
        <end position="224"/>
    </location>
</feature>